<organism evidence="1 2">
    <name type="scientific">Parasponia andersonii</name>
    <name type="common">Sponia andersonii</name>
    <dbReference type="NCBI Taxonomy" id="3476"/>
    <lineage>
        <taxon>Eukaryota</taxon>
        <taxon>Viridiplantae</taxon>
        <taxon>Streptophyta</taxon>
        <taxon>Embryophyta</taxon>
        <taxon>Tracheophyta</taxon>
        <taxon>Spermatophyta</taxon>
        <taxon>Magnoliopsida</taxon>
        <taxon>eudicotyledons</taxon>
        <taxon>Gunneridae</taxon>
        <taxon>Pentapetalae</taxon>
        <taxon>rosids</taxon>
        <taxon>fabids</taxon>
        <taxon>Rosales</taxon>
        <taxon>Cannabaceae</taxon>
        <taxon>Parasponia</taxon>
    </lineage>
</organism>
<sequence length="92" mass="10397">MELNFIPPFYGCLCSDPKFKQKALLLDKYGRPVVTPTDSSNPWCTLLEEAAGKANFLNKVEYLKGISIYESIIKAYASYIEHERTGSSKDEL</sequence>
<keyword evidence="2" id="KW-1185">Reference proteome</keyword>
<proteinExistence type="predicted"/>
<dbReference type="OrthoDB" id="1733944at2759"/>
<dbReference type="Proteomes" id="UP000237105">
    <property type="component" value="Unassembled WGS sequence"/>
</dbReference>
<reference evidence="2" key="1">
    <citation type="submission" date="2016-06" db="EMBL/GenBank/DDBJ databases">
        <title>Parallel loss of symbiosis genes in relatives of nitrogen-fixing non-legume Parasponia.</title>
        <authorList>
            <person name="Van Velzen R."/>
            <person name="Holmer R."/>
            <person name="Bu F."/>
            <person name="Rutten L."/>
            <person name="Van Zeijl A."/>
            <person name="Liu W."/>
            <person name="Santuari L."/>
            <person name="Cao Q."/>
            <person name="Sharma T."/>
            <person name="Shen D."/>
            <person name="Roswanjaya Y."/>
            <person name="Wardhani T."/>
            <person name="Kalhor M.S."/>
            <person name="Jansen J."/>
            <person name="Van den Hoogen J."/>
            <person name="Gungor B."/>
            <person name="Hartog M."/>
            <person name="Hontelez J."/>
            <person name="Verver J."/>
            <person name="Yang W.-C."/>
            <person name="Schijlen E."/>
            <person name="Repin R."/>
            <person name="Schilthuizen M."/>
            <person name="Schranz E."/>
            <person name="Heidstra R."/>
            <person name="Miyata K."/>
            <person name="Fedorova E."/>
            <person name="Kohlen W."/>
            <person name="Bisseling T."/>
            <person name="Smit S."/>
            <person name="Geurts R."/>
        </authorList>
    </citation>
    <scope>NUCLEOTIDE SEQUENCE [LARGE SCALE GENOMIC DNA]</scope>
    <source>
        <strain evidence="2">cv. WU1-14</strain>
    </source>
</reference>
<accession>A0A2P5B1Z4</accession>
<gene>
    <name evidence="1" type="ORF">PanWU01x14_278820</name>
</gene>
<dbReference type="EMBL" id="JXTB01000382">
    <property type="protein sequence ID" value="PON42837.1"/>
    <property type="molecule type" value="Genomic_DNA"/>
</dbReference>
<evidence type="ECO:0000313" key="2">
    <source>
        <dbReference type="Proteomes" id="UP000237105"/>
    </source>
</evidence>
<dbReference type="STRING" id="3476.A0A2P5B1Z4"/>
<dbReference type="AlphaFoldDB" id="A0A2P5B1Z4"/>
<name>A0A2P5B1Z4_PARAD</name>
<evidence type="ECO:0000313" key="1">
    <source>
        <dbReference type="EMBL" id="PON42837.1"/>
    </source>
</evidence>
<comment type="caution">
    <text evidence="1">The sequence shown here is derived from an EMBL/GenBank/DDBJ whole genome shotgun (WGS) entry which is preliminary data.</text>
</comment>
<protein>
    <submittedName>
        <fullName evidence="1">Uncharacterized protein</fullName>
    </submittedName>
</protein>